<organism evidence="3 4">
    <name type="scientific">Aquimarina hainanensis</name>
    <dbReference type="NCBI Taxonomy" id="1578017"/>
    <lineage>
        <taxon>Bacteria</taxon>
        <taxon>Pseudomonadati</taxon>
        <taxon>Bacteroidota</taxon>
        <taxon>Flavobacteriia</taxon>
        <taxon>Flavobacteriales</taxon>
        <taxon>Flavobacteriaceae</taxon>
        <taxon>Aquimarina</taxon>
    </lineage>
</organism>
<keyword evidence="1" id="KW-0812">Transmembrane</keyword>
<dbReference type="RefSeq" id="WP_378257082.1">
    <property type="nucleotide sequence ID" value="NZ_JBHSJV010000001.1"/>
</dbReference>
<feature type="transmembrane region" description="Helical" evidence="1">
    <location>
        <begin position="32"/>
        <end position="54"/>
    </location>
</feature>
<evidence type="ECO:0000313" key="4">
    <source>
        <dbReference type="Proteomes" id="UP001597459"/>
    </source>
</evidence>
<sequence length="152" mass="18311">MFSRKKEIAGIDPLQRELYEHARKRVVQKKRLFQHFVIFIVGSLFLIIFNLVLGFGKEITFLDTDWFVFAILFWSFLFVLHFCNVWLFSKFMGKDWTDRQMERLIAEQKKEIAQIQREVDLMHPKEELLKKKEDLMVEKSQKPQPPQTSENT</sequence>
<proteinExistence type="predicted"/>
<feature type="transmembrane region" description="Helical" evidence="1">
    <location>
        <begin position="66"/>
        <end position="89"/>
    </location>
</feature>
<name>A0ABW5N930_9FLAO</name>
<accession>A0ABW5N930</accession>
<keyword evidence="1" id="KW-0472">Membrane</keyword>
<feature type="domain" description="2TM" evidence="2">
    <location>
        <begin position="20"/>
        <end position="105"/>
    </location>
</feature>
<dbReference type="EMBL" id="JBHULX010000021">
    <property type="protein sequence ID" value="MFD2591537.1"/>
    <property type="molecule type" value="Genomic_DNA"/>
</dbReference>
<evidence type="ECO:0000259" key="2">
    <source>
        <dbReference type="Pfam" id="PF13239"/>
    </source>
</evidence>
<dbReference type="Pfam" id="PF13239">
    <property type="entry name" value="2TM"/>
    <property type="match status" value="1"/>
</dbReference>
<protein>
    <submittedName>
        <fullName evidence="3">2TM domain-containing protein</fullName>
    </submittedName>
</protein>
<evidence type="ECO:0000313" key="3">
    <source>
        <dbReference type="EMBL" id="MFD2591537.1"/>
    </source>
</evidence>
<comment type="caution">
    <text evidence="3">The sequence shown here is derived from an EMBL/GenBank/DDBJ whole genome shotgun (WGS) entry which is preliminary data.</text>
</comment>
<keyword evidence="1" id="KW-1133">Transmembrane helix</keyword>
<keyword evidence="4" id="KW-1185">Reference proteome</keyword>
<evidence type="ECO:0000256" key="1">
    <source>
        <dbReference type="SAM" id="Phobius"/>
    </source>
</evidence>
<dbReference type="Proteomes" id="UP001597459">
    <property type="component" value="Unassembled WGS sequence"/>
</dbReference>
<dbReference type="InterPro" id="IPR025698">
    <property type="entry name" value="2TM_dom"/>
</dbReference>
<reference evidence="4" key="1">
    <citation type="journal article" date="2019" name="Int. J. Syst. Evol. Microbiol.">
        <title>The Global Catalogue of Microorganisms (GCM) 10K type strain sequencing project: providing services to taxonomists for standard genome sequencing and annotation.</title>
        <authorList>
            <consortium name="The Broad Institute Genomics Platform"/>
            <consortium name="The Broad Institute Genome Sequencing Center for Infectious Disease"/>
            <person name="Wu L."/>
            <person name="Ma J."/>
        </authorList>
    </citation>
    <scope>NUCLEOTIDE SEQUENCE [LARGE SCALE GENOMIC DNA]</scope>
    <source>
        <strain evidence="4">KCTC 42423</strain>
    </source>
</reference>
<gene>
    <name evidence="3" type="ORF">ACFSTE_11930</name>
</gene>